<dbReference type="PROSITE" id="PS00146">
    <property type="entry name" value="BETA_LACTAMASE_A"/>
    <property type="match status" value="1"/>
</dbReference>
<keyword evidence="7" id="KW-0732">Signal</keyword>
<dbReference type="InterPro" id="IPR000871">
    <property type="entry name" value="Beta-lactam_class-A"/>
</dbReference>
<evidence type="ECO:0000256" key="7">
    <source>
        <dbReference type="SAM" id="SignalP"/>
    </source>
</evidence>
<evidence type="ECO:0000313" key="10">
    <source>
        <dbReference type="Proteomes" id="UP001236404"/>
    </source>
</evidence>
<evidence type="ECO:0000256" key="1">
    <source>
        <dbReference type="ARBA" id="ARBA00009009"/>
    </source>
</evidence>
<dbReference type="Proteomes" id="UP001236404">
    <property type="component" value="Unassembled WGS sequence"/>
</dbReference>
<dbReference type="InterPro" id="IPR012338">
    <property type="entry name" value="Beta-lactam/transpept-like"/>
</dbReference>
<comment type="caution">
    <text evidence="9">The sequence shown here is derived from an EMBL/GenBank/DDBJ whole genome shotgun (WGS) entry which is preliminary data.</text>
</comment>
<evidence type="ECO:0000256" key="4">
    <source>
        <dbReference type="ARBA" id="ARBA00023251"/>
    </source>
</evidence>
<comment type="catalytic activity">
    <reaction evidence="5">
        <text>a beta-lactam + H2O = a substituted beta-amino acid</text>
        <dbReference type="Rhea" id="RHEA:20401"/>
        <dbReference type="ChEBI" id="CHEBI:15377"/>
        <dbReference type="ChEBI" id="CHEBI:35627"/>
        <dbReference type="ChEBI" id="CHEBI:140347"/>
        <dbReference type="EC" id="3.5.2.6"/>
    </reaction>
</comment>
<evidence type="ECO:0000256" key="6">
    <source>
        <dbReference type="SAM" id="MobiDB-lite"/>
    </source>
</evidence>
<evidence type="ECO:0000259" key="8">
    <source>
        <dbReference type="Pfam" id="PF13354"/>
    </source>
</evidence>
<dbReference type="GO" id="GO:0008800">
    <property type="term" value="F:beta-lactamase activity"/>
    <property type="evidence" value="ECO:0007669"/>
    <property type="project" value="UniProtKB-EC"/>
</dbReference>
<protein>
    <recommendedName>
        <fullName evidence="2 5">Beta-lactamase</fullName>
        <ecNumber evidence="2 5">3.5.2.6</ecNumber>
    </recommendedName>
</protein>
<proteinExistence type="inferred from homology"/>
<dbReference type="SUPFAM" id="SSF56601">
    <property type="entry name" value="beta-lactamase/transpeptidase-like"/>
    <property type="match status" value="1"/>
</dbReference>
<dbReference type="InterPro" id="IPR045155">
    <property type="entry name" value="Beta-lactam_cat"/>
</dbReference>
<sequence>MTTTCRQVAVGPGMLVVVRMTRTVLTTTAVAVTLALAGCSTSAPTATGTASGGTRPSTSATPTTSATPSAAAGTTRAFAALEQRYGARVGVVALDTADGSTIAYRADERFAFASTNKAFIAAAVLDAASTADLDEVVHYDRGDLLAYAPVTSRHVGEGMTVRALVDAAVRESDNTAANLLVERLGGVDGVTRCLRGIGDDVTRVDRVEPELNTAVPGDPRDTTTPAQSAADLRSVLVGDALGADDRALLRSAMAGTTTGDGTIRAGVPGGWSVADKTGTASYGVRNDIALVRPPGRDPVVLVVFTTHDREDAEPSDVVVAAATRLVVQRLG</sequence>
<dbReference type="EC" id="3.5.2.6" evidence="2 5"/>
<evidence type="ECO:0000256" key="5">
    <source>
        <dbReference type="RuleBase" id="RU361140"/>
    </source>
</evidence>
<feature type="domain" description="Beta-lactamase class A catalytic" evidence="8">
    <location>
        <begin position="90"/>
        <end position="305"/>
    </location>
</feature>
<dbReference type="EMBL" id="JAUCMN010000002">
    <property type="protein sequence ID" value="MDM7890737.1"/>
    <property type="molecule type" value="Genomic_DNA"/>
</dbReference>
<reference evidence="9 10" key="1">
    <citation type="submission" date="2023-06" db="EMBL/GenBank/DDBJ databases">
        <authorList>
            <person name="Feng G."/>
            <person name="Li J."/>
            <person name="Zhu H."/>
        </authorList>
    </citation>
    <scope>NUCLEOTIDE SEQUENCE [LARGE SCALE GENOMIC DNA]</scope>
    <source>
        <strain evidence="9 10">RHCKG28</strain>
    </source>
</reference>
<dbReference type="Pfam" id="PF13354">
    <property type="entry name" value="Beta-lactamase2"/>
    <property type="match status" value="1"/>
</dbReference>
<feature type="signal peptide" evidence="7">
    <location>
        <begin position="1"/>
        <end position="45"/>
    </location>
</feature>
<comment type="similarity">
    <text evidence="1 5">Belongs to the class-A beta-lactamase family.</text>
</comment>
<dbReference type="InterPro" id="IPR023650">
    <property type="entry name" value="Beta-lactam_class-A_AS"/>
</dbReference>
<feature type="chain" id="PRO_5046825713" description="Beta-lactamase" evidence="7">
    <location>
        <begin position="46"/>
        <end position="331"/>
    </location>
</feature>
<dbReference type="PANTHER" id="PTHR35333">
    <property type="entry name" value="BETA-LACTAMASE"/>
    <property type="match status" value="1"/>
</dbReference>
<dbReference type="PANTHER" id="PTHR35333:SF3">
    <property type="entry name" value="BETA-LACTAMASE-TYPE TRANSPEPTIDASE FOLD CONTAINING PROTEIN"/>
    <property type="match status" value="1"/>
</dbReference>
<evidence type="ECO:0000313" key="9">
    <source>
        <dbReference type="EMBL" id="MDM7890737.1"/>
    </source>
</evidence>
<organism evidence="9 10">
    <name type="scientific">Curtobacterium caseinilyticum</name>
    <dbReference type="NCBI Taxonomy" id="3055137"/>
    <lineage>
        <taxon>Bacteria</taxon>
        <taxon>Bacillati</taxon>
        <taxon>Actinomycetota</taxon>
        <taxon>Actinomycetes</taxon>
        <taxon>Micrococcales</taxon>
        <taxon>Microbacteriaceae</taxon>
        <taxon>Curtobacterium</taxon>
    </lineage>
</organism>
<keyword evidence="10" id="KW-1185">Reference proteome</keyword>
<dbReference type="PRINTS" id="PR00118">
    <property type="entry name" value="BLACTAMASEA"/>
</dbReference>
<gene>
    <name evidence="9" type="primary">bla</name>
    <name evidence="9" type="ORF">QUG93_03475</name>
</gene>
<name>A0ABT7TMD1_9MICO</name>
<evidence type="ECO:0000256" key="3">
    <source>
        <dbReference type="ARBA" id="ARBA00022801"/>
    </source>
</evidence>
<accession>A0ABT7TMD1</accession>
<dbReference type="NCBIfam" id="NF033103">
    <property type="entry name" value="bla_class_A"/>
    <property type="match status" value="1"/>
</dbReference>
<feature type="region of interest" description="Disordered" evidence="6">
    <location>
        <begin position="42"/>
        <end position="71"/>
    </location>
</feature>
<dbReference type="Gene3D" id="3.40.710.10">
    <property type="entry name" value="DD-peptidase/beta-lactamase superfamily"/>
    <property type="match status" value="1"/>
</dbReference>
<keyword evidence="4 5" id="KW-0046">Antibiotic resistance</keyword>
<evidence type="ECO:0000256" key="2">
    <source>
        <dbReference type="ARBA" id="ARBA00012865"/>
    </source>
</evidence>
<keyword evidence="3 5" id="KW-0378">Hydrolase</keyword>